<dbReference type="PANTHER" id="PTHR47706:SF4">
    <property type="entry name" value="NMRA-LIKE DOMAIN-CONTAINING PROTEIN"/>
    <property type="match status" value="1"/>
</dbReference>
<keyword evidence="2" id="KW-0521">NADP</keyword>
<dbReference type="GO" id="GO:0016491">
    <property type="term" value="F:oxidoreductase activity"/>
    <property type="evidence" value="ECO:0007669"/>
    <property type="project" value="UniProtKB-KW"/>
</dbReference>
<evidence type="ECO:0000259" key="4">
    <source>
        <dbReference type="Pfam" id="PF05368"/>
    </source>
</evidence>
<dbReference type="RefSeq" id="XP_066009653.1">
    <property type="nucleotide sequence ID" value="XM_066150967.1"/>
</dbReference>
<feature type="domain" description="NmrA-like" evidence="4">
    <location>
        <begin position="3"/>
        <end position="239"/>
    </location>
</feature>
<evidence type="ECO:0000256" key="2">
    <source>
        <dbReference type="ARBA" id="ARBA00022857"/>
    </source>
</evidence>
<name>A0A7J6JLK1_COLFN</name>
<sequence>MVRVAIAGGTGNVSAEIVHILGQSGKHEVEVLTRSDTPRHAVEGVKFVQVDYGDRDDLRSKLTGVHTVLCFIGGIEMQKRIIDICVEAGVKRFAPNEWATRSYSGSFSFQDKDIVYEYLKEINREKKILEFCLFQPGLFMNYLSFPHPSTVRHALYNSMFDVENRRALVPEKGDYRLTMTTIQDLGRVVDAALAYESAWPEVGGISGSSIACSEIIRVAESIRAGKFEIITIPQSTLEAGKLGVAWDAQLEQPSHLKIDQDWESFTHSFIAEIIRGACDGAWLVSDDWNQLLPHLELTTVEEFLTDIWKD</sequence>
<dbReference type="Gene3D" id="3.40.50.720">
    <property type="entry name" value="NAD(P)-binding Rossmann-like Domain"/>
    <property type="match status" value="1"/>
</dbReference>
<comment type="caution">
    <text evidence="5">The sequence shown here is derived from an EMBL/GenBank/DDBJ whole genome shotgun (WGS) entry which is preliminary data.</text>
</comment>
<organism evidence="5 6">
    <name type="scientific">Colletotrichum fructicola (strain Nara gc5)</name>
    <name type="common">Anthracnose fungus</name>
    <name type="synonym">Colletotrichum gloeosporioides (strain Nara gc5)</name>
    <dbReference type="NCBI Taxonomy" id="1213859"/>
    <lineage>
        <taxon>Eukaryota</taxon>
        <taxon>Fungi</taxon>
        <taxon>Dikarya</taxon>
        <taxon>Ascomycota</taxon>
        <taxon>Pezizomycotina</taxon>
        <taxon>Sordariomycetes</taxon>
        <taxon>Hypocreomycetidae</taxon>
        <taxon>Glomerellales</taxon>
        <taxon>Glomerellaceae</taxon>
        <taxon>Colletotrichum</taxon>
        <taxon>Colletotrichum gloeosporioides species complex</taxon>
    </lineage>
</organism>
<protein>
    <submittedName>
        <fullName evidence="5">Oxidoreductase BOA1</fullName>
    </submittedName>
</protein>
<dbReference type="InterPro" id="IPR008030">
    <property type="entry name" value="NmrA-like"/>
</dbReference>
<proteinExistence type="inferred from homology"/>
<keyword evidence="6" id="KW-1185">Reference proteome</keyword>
<dbReference type="EMBL" id="ANPB02000001">
    <property type="protein sequence ID" value="KAF4490843.1"/>
    <property type="molecule type" value="Genomic_DNA"/>
</dbReference>
<reference evidence="5 6" key="1">
    <citation type="submission" date="2012-08" db="EMBL/GenBank/DDBJ databases">
        <authorList>
            <person name="Gan P.H.P."/>
            <person name="Ikeda K."/>
            <person name="Irieda H."/>
            <person name="Narusaka M."/>
            <person name="O'Connell R.J."/>
            <person name="Narusaka Y."/>
            <person name="Takano Y."/>
            <person name="Kubo Y."/>
            <person name="Shirasu K."/>
        </authorList>
    </citation>
    <scope>NUCLEOTIDE SEQUENCE [LARGE SCALE GENOMIC DNA]</scope>
    <source>
        <strain evidence="5 6">Nara gc5</strain>
    </source>
</reference>
<comment type="similarity">
    <text evidence="1">Belongs to the NmrA-type oxidoreductase family. Isoflavone reductase subfamily.</text>
</comment>
<dbReference type="AlphaFoldDB" id="A0A7J6JLK1"/>
<dbReference type="OrthoDB" id="10000533at2759"/>
<evidence type="ECO:0000313" key="5">
    <source>
        <dbReference type="EMBL" id="KAF4490843.1"/>
    </source>
</evidence>
<keyword evidence="3" id="KW-0560">Oxidoreductase</keyword>
<dbReference type="GeneID" id="43610851"/>
<dbReference type="Proteomes" id="UP000011096">
    <property type="component" value="Unassembled WGS sequence"/>
</dbReference>
<evidence type="ECO:0000256" key="1">
    <source>
        <dbReference type="ARBA" id="ARBA00005725"/>
    </source>
</evidence>
<dbReference type="Pfam" id="PF05368">
    <property type="entry name" value="NmrA"/>
    <property type="match status" value="1"/>
</dbReference>
<evidence type="ECO:0000256" key="3">
    <source>
        <dbReference type="ARBA" id="ARBA00023002"/>
    </source>
</evidence>
<reference evidence="5 6" key="2">
    <citation type="submission" date="2020-04" db="EMBL/GenBank/DDBJ databases">
        <title>Genome sequencing and assembly of multiple isolates from the Colletotrichum gloeosporioides species complex.</title>
        <authorList>
            <person name="Gan P."/>
            <person name="Shirasu K."/>
        </authorList>
    </citation>
    <scope>NUCLEOTIDE SEQUENCE [LARGE SCALE GENOMIC DNA]</scope>
    <source>
        <strain evidence="5 6">Nara gc5</strain>
    </source>
</reference>
<dbReference type="InterPro" id="IPR036291">
    <property type="entry name" value="NAD(P)-bd_dom_sf"/>
</dbReference>
<evidence type="ECO:0000313" key="6">
    <source>
        <dbReference type="Proteomes" id="UP000011096"/>
    </source>
</evidence>
<dbReference type="InParanoid" id="A0A7J6JLK1"/>
<dbReference type="InterPro" id="IPR051609">
    <property type="entry name" value="NmrA/Isoflavone_reductase-like"/>
</dbReference>
<dbReference type="SUPFAM" id="SSF51735">
    <property type="entry name" value="NAD(P)-binding Rossmann-fold domains"/>
    <property type="match status" value="1"/>
</dbReference>
<gene>
    <name evidence="5" type="primary">BOA1-6</name>
    <name evidence="5" type="ORF">CGGC5_v002463</name>
</gene>
<accession>A0A7J6JLK1</accession>
<dbReference type="PANTHER" id="PTHR47706">
    <property type="entry name" value="NMRA-LIKE FAMILY PROTEIN"/>
    <property type="match status" value="1"/>
</dbReference>